<evidence type="ECO:0008006" key="5">
    <source>
        <dbReference type="Google" id="ProtNLM"/>
    </source>
</evidence>
<dbReference type="InterPro" id="IPR011659">
    <property type="entry name" value="WD40"/>
</dbReference>
<evidence type="ECO:0000313" key="4">
    <source>
        <dbReference type="Proteomes" id="UP001374803"/>
    </source>
</evidence>
<dbReference type="Proteomes" id="UP001374803">
    <property type="component" value="Chromosome"/>
</dbReference>
<protein>
    <recommendedName>
        <fullName evidence="5">Bacterial surface antigen (D15) domain-containing protein</fullName>
    </recommendedName>
</protein>
<dbReference type="InterPro" id="IPR011042">
    <property type="entry name" value="6-blade_b-propeller_TolB-like"/>
</dbReference>
<evidence type="ECO:0000313" key="3">
    <source>
        <dbReference type="EMBL" id="WXB04305.1"/>
    </source>
</evidence>
<comment type="similarity">
    <text evidence="1">Belongs to the TolB family.</text>
</comment>
<gene>
    <name evidence="3" type="ORF">LVJ94_46310</name>
</gene>
<dbReference type="Pfam" id="PF07676">
    <property type="entry name" value="PD40"/>
    <property type="match status" value="2"/>
</dbReference>
<sequence length="993" mass="110399">MRRIFLCALFVCVTLGVLSAFVPGRARAANDPNLVWKTITTPHFRISYYSGEEDIAKHLADEAEAIHARLSPVLNWSPAEKVEVALFDQTDGANGFTSIVPFNAIRLFVTAPDDLSPLSDYDGWQTTLFTHEYTHTLHIDQIRGLPALGNALIGKRFSPNQVQPRWFIEGLAVYEESVRTSGGRLRSSQWQMFMRADILENNIAPLDQFTGTPRRWPQGNIWYLYGSFFMKWIQETYGEGVMRQVIDDFGQQVIPLGFNRSLRRAIGKTYEELYPEWIASLKKGFGAQRDAIVARGLREGVRLTYGGNNAQHPVWVPKNAWPDHQGGLVYFRDDGHSTPGLYAIDLQRDAQGAVVAAGDKKRELVIRTNGVSHVTFAPDGSAIFDSSAPFRRIFNFTDLFQLPAGEKSPTGLDGKRTRLTEGFRASDPALSPDGRRVVFTTNHRGTRYLQIADVSDEGVTNVRSLVRSNRFEQAFAPEWSPDNRHVAYSVWTEGGYRDIRYVDTADGTYVELAHDRAQDGGPSFSPDGRWLFFHSDRTGSVSNIFAWNVETAELKQVTNVVNGAYQPEISPDGKTLAYLGYTHVGFDLFAMPLRESDWLDAEPYVNTRPAPYPAAPHVEFPWQSYNPLHTLRPRRFGVSITPGNFGQAVIVTADGADIAGHHAFTASMTTEVERPYLQFGLGYTYARLPVDLNFNVSRSIAPRGGYQLGQNYKPIWIQEALSFSTGVSYNLPNSSGFDGQSFALNYGVTRLGGELPMPADKLDPYETPVIPRDRYMMAAVHLGWGYSNAQRFLYSVGAEKGFSIGANFDLTNTAIASDYSGYAADINFTSYHLMPWLAHHSLALHAGTGFSGGNFPGRGPFYVGGFVDLPLYDIVRNTLIQGGIALRGYPPVILAGRNYALFNAEYRFPIVNIDRGFSTLPLFFKRITGTAFLDYGSAFDDAATAQFKTGAGGELWVDTLMAYVVDFTFRLGYAKGLASGGLDKFYFVATVPF</sequence>
<dbReference type="EMBL" id="CP089983">
    <property type="protein sequence ID" value="WXB04305.1"/>
    <property type="molecule type" value="Genomic_DNA"/>
</dbReference>
<dbReference type="Gene3D" id="2.120.10.30">
    <property type="entry name" value="TolB, C-terminal domain"/>
    <property type="match status" value="2"/>
</dbReference>
<dbReference type="PANTHER" id="PTHR36842">
    <property type="entry name" value="PROTEIN TOLB HOMOLOG"/>
    <property type="match status" value="1"/>
</dbReference>
<evidence type="ECO:0000256" key="1">
    <source>
        <dbReference type="ARBA" id="ARBA00009820"/>
    </source>
</evidence>
<dbReference type="RefSeq" id="WP_394833944.1">
    <property type="nucleotide sequence ID" value="NZ_CP089929.1"/>
</dbReference>
<feature type="signal peptide" evidence="2">
    <location>
        <begin position="1"/>
        <end position="28"/>
    </location>
</feature>
<feature type="chain" id="PRO_5046606654" description="Bacterial surface antigen (D15) domain-containing protein" evidence="2">
    <location>
        <begin position="29"/>
        <end position="993"/>
    </location>
</feature>
<proteinExistence type="inferred from homology"/>
<name>A0ABZ2L527_9BACT</name>
<keyword evidence="4" id="KW-1185">Reference proteome</keyword>
<dbReference type="Gene3D" id="2.40.160.50">
    <property type="entry name" value="membrane protein fhac: a member of the omp85/tpsb transporter family"/>
    <property type="match status" value="1"/>
</dbReference>
<dbReference type="SUPFAM" id="SSF82171">
    <property type="entry name" value="DPP6 N-terminal domain-like"/>
    <property type="match status" value="1"/>
</dbReference>
<accession>A0ABZ2L527</accession>
<reference evidence="3" key="1">
    <citation type="submission" date="2021-12" db="EMBL/GenBank/DDBJ databases">
        <title>Discovery of the Pendulisporaceae a myxobacterial family with distinct sporulation behavior and unique specialized metabolism.</title>
        <authorList>
            <person name="Garcia R."/>
            <person name="Popoff A."/>
            <person name="Bader C.D."/>
            <person name="Loehr J."/>
            <person name="Walesch S."/>
            <person name="Walt C."/>
            <person name="Boldt J."/>
            <person name="Bunk B."/>
            <person name="Haeckl F.J.F.P.J."/>
            <person name="Gunesch A.P."/>
            <person name="Birkelbach J."/>
            <person name="Nuebel U."/>
            <person name="Pietschmann T."/>
            <person name="Bach T."/>
            <person name="Mueller R."/>
        </authorList>
    </citation>
    <scope>NUCLEOTIDE SEQUENCE</scope>
    <source>
        <strain evidence="3">MSr11367</strain>
    </source>
</reference>
<keyword evidence="2" id="KW-0732">Signal</keyword>
<evidence type="ECO:0000256" key="2">
    <source>
        <dbReference type="SAM" id="SignalP"/>
    </source>
</evidence>
<organism evidence="3 4">
    <name type="scientific">Pendulispora rubella</name>
    <dbReference type="NCBI Taxonomy" id="2741070"/>
    <lineage>
        <taxon>Bacteria</taxon>
        <taxon>Pseudomonadati</taxon>
        <taxon>Myxococcota</taxon>
        <taxon>Myxococcia</taxon>
        <taxon>Myxococcales</taxon>
        <taxon>Sorangiineae</taxon>
        <taxon>Pendulisporaceae</taxon>
        <taxon>Pendulispora</taxon>
    </lineage>
</organism>